<proteinExistence type="inferred from homology"/>
<accession>A0AAD5W083</accession>
<keyword evidence="4" id="KW-1185">Reference proteome</keyword>
<dbReference type="AlphaFoldDB" id="A0AAD5W083"/>
<dbReference type="InterPro" id="IPR011600">
    <property type="entry name" value="Pept_C14_caspase"/>
</dbReference>
<evidence type="ECO:0000259" key="2">
    <source>
        <dbReference type="Pfam" id="PF00656"/>
    </source>
</evidence>
<evidence type="ECO:0000313" key="4">
    <source>
        <dbReference type="Proteomes" id="UP001213000"/>
    </source>
</evidence>
<dbReference type="Gene3D" id="3.40.50.1460">
    <property type="match status" value="1"/>
</dbReference>
<evidence type="ECO:0000313" key="3">
    <source>
        <dbReference type="EMBL" id="KAJ3574652.1"/>
    </source>
</evidence>
<dbReference type="GO" id="GO:0005737">
    <property type="term" value="C:cytoplasm"/>
    <property type="evidence" value="ECO:0007669"/>
    <property type="project" value="TreeGrafter"/>
</dbReference>
<feature type="domain" description="Peptidase C14 caspase" evidence="2">
    <location>
        <begin position="10"/>
        <end position="97"/>
    </location>
</feature>
<reference evidence="3" key="1">
    <citation type="submission" date="2022-07" db="EMBL/GenBank/DDBJ databases">
        <title>Genome Sequence of Leucocoprinus birnbaumii.</title>
        <authorList>
            <person name="Buettner E."/>
        </authorList>
    </citation>
    <scope>NUCLEOTIDE SEQUENCE</scope>
    <source>
        <strain evidence="3">VT141</strain>
    </source>
</reference>
<dbReference type="PANTHER" id="PTHR48104:SF30">
    <property type="entry name" value="METACASPASE-1"/>
    <property type="match status" value="1"/>
</dbReference>
<gene>
    <name evidence="3" type="ORF">NP233_g1609</name>
</gene>
<dbReference type="InterPro" id="IPR050452">
    <property type="entry name" value="Metacaspase"/>
</dbReference>
<comment type="caution">
    <text evidence="3">The sequence shown here is derived from an EMBL/GenBank/DDBJ whole genome shotgun (WGS) entry which is preliminary data.</text>
</comment>
<dbReference type="GO" id="GO:0006508">
    <property type="term" value="P:proteolysis"/>
    <property type="evidence" value="ECO:0007669"/>
    <property type="project" value="InterPro"/>
</dbReference>
<dbReference type="Proteomes" id="UP001213000">
    <property type="component" value="Unassembled WGS sequence"/>
</dbReference>
<organism evidence="3 4">
    <name type="scientific">Leucocoprinus birnbaumii</name>
    <dbReference type="NCBI Taxonomy" id="56174"/>
    <lineage>
        <taxon>Eukaryota</taxon>
        <taxon>Fungi</taxon>
        <taxon>Dikarya</taxon>
        <taxon>Basidiomycota</taxon>
        <taxon>Agaricomycotina</taxon>
        <taxon>Agaricomycetes</taxon>
        <taxon>Agaricomycetidae</taxon>
        <taxon>Agaricales</taxon>
        <taxon>Agaricineae</taxon>
        <taxon>Agaricaceae</taxon>
        <taxon>Leucocoprinus</taxon>
    </lineage>
</organism>
<evidence type="ECO:0000256" key="1">
    <source>
        <dbReference type="ARBA" id="ARBA00009005"/>
    </source>
</evidence>
<dbReference type="GO" id="GO:0004197">
    <property type="term" value="F:cysteine-type endopeptidase activity"/>
    <property type="evidence" value="ECO:0007669"/>
    <property type="project" value="InterPro"/>
</dbReference>
<sequence>MLRQSIRADLIGIDDYNEAELQCAVADTEAMYEFLVHRLSVPKEHINLLSAKFRGNRSSPDYPTRQNILRSLWSLHRDDRISHGDTIIIFFAGRGSLYCPSVLPGDTRNKEFDCGWVALYELNRGHPGLESDDDHPSNLFIDAFVPPDHGEPEPPDSIYHGKLVPDLSDRELNAIFSNTRLKKGPNILFISDCSHFAPSCRGSDHSGLQPRTRSTGALGRRQMEDMLSRAKLNIDHGVCRDTDQKVQEHFKRPNGVFTGALLDTLLQDDDVNQNITFDQLVDKVAKRMKTGFPWQKQKPEQVQVIGSIGLYGSSDVISAMARPESLAN</sequence>
<name>A0AAD5W083_9AGAR</name>
<dbReference type="PANTHER" id="PTHR48104">
    <property type="entry name" value="METACASPASE-4"/>
    <property type="match status" value="1"/>
</dbReference>
<dbReference type="Pfam" id="PF00656">
    <property type="entry name" value="Peptidase_C14"/>
    <property type="match status" value="1"/>
</dbReference>
<protein>
    <recommendedName>
        <fullName evidence="2">Peptidase C14 caspase domain-containing protein</fullName>
    </recommendedName>
</protein>
<comment type="similarity">
    <text evidence="1">Belongs to the peptidase C14B family.</text>
</comment>
<dbReference type="EMBL" id="JANIEX010000061">
    <property type="protein sequence ID" value="KAJ3574652.1"/>
    <property type="molecule type" value="Genomic_DNA"/>
</dbReference>